<feature type="compositionally biased region" description="Basic and acidic residues" evidence="1">
    <location>
        <begin position="172"/>
        <end position="182"/>
    </location>
</feature>
<feature type="compositionally biased region" description="Basic residues" evidence="1">
    <location>
        <begin position="257"/>
        <end position="266"/>
    </location>
</feature>
<proteinExistence type="predicted"/>
<accession>K0S2I2</accession>
<feature type="compositionally biased region" description="Gly residues" evidence="1">
    <location>
        <begin position="274"/>
        <end position="284"/>
    </location>
</feature>
<sequence>MEFQYRIASERTGGPTFNCCLIRLPDGPKAMSTVVEQCCDILPPPGENGDYHVIAEGVDNQGKLRIDDLHVAVAHDDGWKCAAYLIERMIGIGALDFDRDELVNSIGRDDTHLTGAFVLASGFRNDGQFRRRSVAAIQEEFYQGTMTSGSAVTRARSNGRYRVPKPFACRSLARDGNGDKQEGSPPPSGSDDEDDGDDDDGYDGDGGRRARSGSSGSGTMTVSGPDGAPLVGIKNESNVPIKAVTINVNIRMGDGSRRKRKQKRSSRSSSHNNSGGGGPGGSNQNGGKRKKKSKSSCGGRGQGGGGGGNGRGGGGGSEKATKDDPPLRR</sequence>
<name>K0S2I2_THAOC</name>
<dbReference type="AlphaFoldDB" id="K0S2I2"/>
<gene>
    <name evidence="2" type="ORF">THAOC_19414</name>
</gene>
<reference evidence="2 3" key="1">
    <citation type="journal article" date="2012" name="Genome Biol.">
        <title>Genome and low-iron response of an oceanic diatom adapted to chronic iron limitation.</title>
        <authorList>
            <person name="Lommer M."/>
            <person name="Specht M."/>
            <person name="Roy A.S."/>
            <person name="Kraemer L."/>
            <person name="Andreson R."/>
            <person name="Gutowska M.A."/>
            <person name="Wolf J."/>
            <person name="Bergner S.V."/>
            <person name="Schilhabel M.B."/>
            <person name="Klostermeier U.C."/>
            <person name="Beiko R.G."/>
            <person name="Rosenstiel P."/>
            <person name="Hippler M."/>
            <person name="Laroche J."/>
        </authorList>
    </citation>
    <scope>NUCLEOTIDE SEQUENCE [LARGE SCALE GENOMIC DNA]</scope>
    <source>
        <strain evidence="2 3">CCMP1005</strain>
    </source>
</reference>
<feature type="region of interest" description="Disordered" evidence="1">
    <location>
        <begin position="169"/>
        <end position="329"/>
    </location>
</feature>
<protein>
    <submittedName>
        <fullName evidence="2">Uncharacterized protein</fullName>
    </submittedName>
</protein>
<keyword evidence="3" id="KW-1185">Reference proteome</keyword>
<feature type="compositionally biased region" description="Acidic residues" evidence="1">
    <location>
        <begin position="190"/>
        <end position="203"/>
    </location>
</feature>
<feature type="compositionally biased region" description="Gly residues" evidence="1">
    <location>
        <begin position="298"/>
        <end position="317"/>
    </location>
</feature>
<dbReference type="EMBL" id="AGNL01021318">
    <property type="protein sequence ID" value="EJK60263.1"/>
    <property type="molecule type" value="Genomic_DNA"/>
</dbReference>
<comment type="caution">
    <text evidence="2">The sequence shown here is derived from an EMBL/GenBank/DDBJ whole genome shotgun (WGS) entry which is preliminary data.</text>
</comment>
<evidence type="ECO:0000313" key="2">
    <source>
        <dbReference type="EMBL" id="EJK60263.1"/>
    </source>
</evidence>
<feature type="compositionally biased region" description="Basic and acidic residues" evidence="1">
    <location>
        <begin position="319"/>
        <end position="329"/>
    </location>
</feature>
<organism evidence="2 3">
    <name type="scientific">Thalassiosira oceanica</name>
    <name type="common">Marine diatom</name>
    <dbReference type="NCBI Taxonomy" id="159749"/>
    <lineage>
        <taxon>Eukaryota</taxon>
        <taxon>Sar</taxon>
        <taxon>Stramenopiles</taxon>
        <taxon>Ochrophyta</taxon>
        <taxon>Bacillariophyta</taxon>
        <taxon>Coscinodiscophyceae</taxon>
        <taxon>Thalassiosirophycidae</taxon>
        <taxon>Thalassiosirales</taxon>
        <taxon>Thalassiosiraceae</taxon>
        <taxon>Thalassiosira</taxon>
    </lineage>
</organism>
<evidence type="ECO:0000313" key="3">
    <source>
        <dbReference type="Proteomes" id="UP000266841"/>
    </source>
</evidence>
<dbReference type="Proteomes" id="UP000266841">
    <property type="component" value="Unassembled WGS sequence"/>
</dbReference>
<evidence type="ECO:0000256" key="1">
    <source>
        <dbReference type="SAM" id="MobiDB-lite"/>
    </source>
</evidence>